<dbReference type="InterPro" id="IPR041694">
    <property type="entry name" value="ADH_N_2"/>
</dbReference>
<accession>A0A520S454</accession>
<dbReference type="InterPro" id="IPR045010">
    <property type="entry name" value="MDR_fam"/>
</dbReference>
<organism evidence="3 4">
    <name type="scientific">OM182 bacterium</name>
    <dbReference type="NCBI Taxonomy" id="2510334"/>
    <lineage>
        <taxon>Bacteria</taxon>
        <taxon>Pseudomonadati</taxon>
        <taxon>Pseudomonadota</taxon>
        <taxon>Gammaproteobacteria</taxon>
        <taxon>OMG group</taxon>
        <taxon>OM182 clade</taxon>
    </lineage>
</organism>
<sequence>MKENRQILIDSLPEDKLSKSNYRLDSNEIPNPGEGEVLCKTLVISVGAGSRAGMQGSASYAGAPKTDIVMGGTGVARIEKSNSEILSPGDLVVCSTGWQDYSVHKAEGLLKVMDDIDPAHYLGALGTNGLTAYFGLTDVGGLNEGNTVLVSAAAGSVGHIVGQIAKIKGCQTIGITSTTEKCELLRSKVGYDAAVSYRSENFRGELKDACQKGVDIYFDNTGGDILGMALRRMNEHSCIICCGVVSQYDTSSPAGSPTGIPGLLVNKRIRMQGFLIFDYAEKYAAAREEMKNWIKSGIFSPINDEFHGLEQAPAAFVDLLAGGNVGTRVIRVED</sequence>
<dbReference type="SUPFAM" id="SSF50129">
    <property type="entry name" value="GroES-like"/>
    <property type="match status" value="1"/>
</dbReference>
<protein>
    <submittedName>
        <fullName evidence="3">NADP-dependent oxidoreductase</fullName>
    </submittedName>
</protein>
<dbReference type="SMART" id="SM00829">
    <property type="entry name" value="PKS_ER"/>
    <property type="match status" value="1"/>
</dbReference>
<dbReference type="Proteomes" id="UP000316199">
    <property type="component" value="Unassembled WGS sequence"/>
</dbReference>
<comment type="caution">
    <text evidence="3">The sequence shown here is derived from an EMBL/GenBank/DDBJ whole genome shotgun (WGS) entry which is preliminary data.</text>
</comment>
<dbReference type="InterPro" id="IPR020843">
    <property type="entry name" value="ER"/>
</dbReference>
<dbReference type="Gene3D" id="3.90.180.10">
    <property type="entry name" value="Medium-chain alcohol dehydrogenases, catalytic domain"/>
    <property type="match status" value="1"/>
</dbReference>
<gene>
    <name evidence="3" type="ORF">EVA68_02200</name>
</gene>
<dbReference type="EMBL" id="SHAG01000004">
    <property type="protein sequence ID" value="RZO77241.1"/>
    <property type="molecule type" value="Genomic_DNA"/>
</dbReference>
<dbReference type="InterPro" id="IPR011032">
    <property type="entry name" value="GroES-like_sf"/>
</dbReference>
<name>A0A520S454_9GAMM</name>
<dbReference type="PANTHER" id="PTHR43205">
    <property type="entry name" value="PROSTAGLANDIN REDUCTASE"/>
    <property type="match status" value="1"/>
</dbReference>
<reference evidence="3 4" key="1">
    <citation type="submission" date="2019-02" db="EMBL/GenBank/DDBJ databases">
        <title>Prokaryotic population dynamics and viral predation in marine succession experiment using metagenomics: the confinement effect.</title>
        <authorList>
            <person name="Haro-Moreno J.M."/>
            <person name="Rodriguez-Valera F."/>
            <person name="Lopez-Perez M."/>
        </authorList>
    </citation>
    <scope>NUCLEOTIDE SEQUENCE [LARGE SCALE GENOMIC DNA]</scope>
    <source>
        <strain evidence="3">MED-G157</strain>
    </source>
</reference>
<proteinExistence type="predicted"/>
<dbReference type="Pfam" id="PF16884">
    <property type="entry name" value="ADH_N_2"/>
    <property type="match status" value="1"/>
</dbReference>
<dbReference type="AlphaFoldDB" id="A0A520S454"/>
<dbReference type="CDD" id="cd05288">
    <property type="entry name" value="PGDH"/>
    <property type="match status" value="1"/>
</dbReference>
<dbReference type="PANTHER" id="PTHR43205:SF7">
    <property type="entry name" value="PROSTAGLANDIN REDUCTASE 1"/>
    <property type="match status" value="1"/>
</dbReference>
<dbReference type="InterPro" id="IPR036291">
    <property type="entry name" value="NAD(P)-bd_dom_sf"/>
</dbReference>
<evidence type="ECO:0000313" key="3">
    <source>
        <dbReference type="EMBL" id="RZO77241.1"/>
    </source>
</evidence>
<dbReference type="FunFam" id="3.40.50.720:FF:000121">
    <property type="entry name" value="Prostaglandin reductase 2"/>
    <property type="match status" value="1"/>
</dbReference>
<evidence type="ECO:0000256" key="1">
    <source>
        <dbReference type="ARBA" id="ARBA00023002"/>
    </source>
</evidence>
<evidence type="ECO:0000259" key="2">
    <source>
        <dbReference type="SMART" id="SM00829"/>
    </source>
</evidence>
<dbReference type="Pfam" id="PF00107">
    <property type="entry name" value="ADH_zinc_N"/>
    <property type="match status" value="1"/>
</dbReference>
<dbReference type="Gene3D" id="3.40.50.720">
    <property type="entry name" value="NAD(P)-binding Rossmann-like Domain"/>
    <property type="match status" value="1"/>
</dbReference>
<dbReference type="InterPro" id="IPR013149">
    <property type="entry name" value="ADH-like_C"/>
</dbReference>
<keyword evidence="1" id="KW-0560">Oxidoreductase</keyword>
<evidence type="ECO:0000313" key="4">
    <source>
        <dbReference type="Proteomes" id="UP000316199"/>
    </source>
</evidence>
<feature type="domain" description="Enoyl reductase (ER)" evidence="2">
    <location>
        <begin position="19"/>
        <end position="330"/>
    </location>
</feature>
<dbReference type="GO" id="GO:0016628">
    <property type="term" value="F:oxidoreductase activity, acting on the CH-CH group of donors, NAD or NADP as acceptor"/>
    <property type="evidence" value="ECO:0007669"/>
    <property type="project" value="InterPro"/>
</dbReference>
<dbReference type="SUPFAM" id="SSF51735">
    <property type="entry name" value="NAD(P)-binding Rossmann-fold domains"/>
    <property type="match status" value="1"/>
</dbReference>